<dbReference type="PROSITE" id="PS00356">
    <property type="entry name" value="HTH_LACI_1"/>
    <property type="match status" value="1"/>
</dbReference>
<dbReference type="GO" id="GO:0003700">
    <property type="term" value="F:DNA-binding transcription factor activity"/>
    <property type="evidence" value="ECO:0007669"/>
    <property type="project" value="TreeGrafter"/>
</dbReference>
<dbReference type="SUPFAM" id="SSF53822">
    <property type="entry name" value="Periplasmic binding protein-like I"/>
    <property type="match status" value="1"/>
</dbReference>
<dbReference type="SUPFAM" id="SSF47413">
    <property type="entry name" value="lambda repressor-like DNA-binding domains"/>
    <property type="match status" value="1"/>
</dbReference>
<evidence type="ECO:0000313" key="5">
    <source>
        <dbReference type="EMBL" id="GHD17959.1"/>
    </source>
</evidence>
<evidence type="ECO:0000256" key="1">
    <source>
        <dbReference type="ARBA" id="ARBA00023015"/>
    </source>
</evidence>
<sequence>MVGALMRRPTIVDIAKAAGVSKGAVSYALNGRPGVSDRTRERILTIARDLGWVPNGPARALAPGGLVGAVGMVVDRPASELGAEPFFTRLVSGIEAELTGSGVDLLLQVTADVESEAAAYRRWAAERRVDGVVVVDLRESDHRTELVRELPLPAVVLGGPEGADGLPCLWTDDAAVMHEVVHYLAALGHRNAVQVAGPECFRHTGARAAAFAEAAREAGLKSAATVHADYTGDEGTRVTRRLLAHRDRPTALVYDNDLMAVAGLGVAAEMGIPVPDELSIVAWDDSVLCRLVRPSLTAVSRDVEANGAQVARMLTRLVAGEPVHAVESTRGELVPRDSTGPLTES</sequence>
<dbReference type="Pfam" id="PF13377">
    <property type="entry name" value="Peripla_BP_3"/>
    <property type="match status" value="1"/>
</dbReference>
<gene>
    <name evidence="5" type="ORF">GCM10007147_07440</name>
</gene>
<evidence type="ECO:0000259" key="4">
    <source>
        <dbReference type="PROSITE" id="PS50932"/>
    </source>
</evidence>
<accession>A0A918X995</accession>
<dbReference type="PROSITE" id="PS50932">
    <property type="entry name" value="HTH_LACI_2"/>
    <property type="match status" value="1"/>
</dbReference>
<reference evidence="5 6" key="1">
    <citation type="journal article" date="2014" name="Int. J. Syst. Evol. Microbiol.">
        <title>Complete genome sequence of Corynebacterium casei LMG S-19264T (=DSM 44701T), isolated from a smear-ripened cheese.</title>
        <authorList>
            <consortium name="US DOE Joint Genome Institute (JGI-PGF)"/>
            <person name="Walter F."/>
            <person name="Albersmeier A."/>
            <person name="Kalinowski J."/>
            <person name="Ruckert C."/>
        </authorList>
    </citation>
    <scope>NUCLEOTIDE SEQUENCE [LARGE SCALE GENOMIC DNA]</scope>
    <source>
        <strain evidence="5 6">KCTC 19473</strain>
    </source>
</reference>
<dbReference type="Proteomes" id="UP000654947">
    <property type="component" value="Unassembled WGS sequence"/>
</dbReference>
<comment type="caution">
    <text evidence="5">The sequence shown here is derived from an EMBL/GenBank/DDBJ whole genome shotgun (WGS) entry which is preliminary data.</text>
</comment>
<dbReference type="EMBL" id="BMXL01000003">
    <property type="protein sequence ID" value="GHD17959.1"/>
    <property type="molecule type" value="Genomic_DNA"/>
</dbReference>
<keyword evidence="3" id="KW-0804">Transcription</keyword>
<name>A0A918X995_9ACTN</name>
<evidence type="ECO:0000256" key="3">
    <source>
        <dbReference type="ARBA" id="ARBA00023163"/>
    </source>
</evidence>
<dbReference type="AlphaFoldDB" id="A0A918X995"/>
<dbReference type="Gene3D" id="3.40.50.2300">
    <property type="match status" value="2"/>
</dbReference>
<evidence type="ECO:0000313" key="6">
    <source>
        <dbReference type="Proteomes" id="UP000654947"/>
    </source>
</evidence>
<dbReference type="PANTHER" id="PTHR30146:SF155">
    <property type="entry name" value="ALANINE RACEMASE"/>
    <property type="match status" value="1"/>
</dbReference>
<feature type="domain" description="HTH lacI-type" evidence="4">
    <location>
        <begin position="9"/>
        <end position="63"/>
    </location>
</feature>
<keyword evidence="6" id="KW-1185">Reference proteome</keyword>
<organism evidence="5 6">
    <name type="scientific">Nocardiopsis kunsanensis</name>
    <dbReference type="NCBI Taxonomy" id="141693"/>
    <lineage>
        <taxon>Bacteria</taxon>
        <taxon>Bacillati</taxon>
        <taxon>Actinomycetota</taxon>
        <taxon>Actinomycetes</taxon>
        <taxon>Streptosporangiales</taxon>
        <taxon>Nocardiopsidaceae</taxon>
        <taxon>Nocardiopsis</taxon>
    </lineage>
</organism>
<dbReference type="Gene3D" id="1.10.260.40">
    <property type="entry name" value="lambda repressor-like DNA-binding domains"/>
    <property type="match status" value="1"/>
</dbReference>
<dbReference type="CDD" id="cd01392">
    <property type="entry name" value="HTH_LacI"/>
    <property type="match status" value="1"/>
</dbReference>
<dbReference type="GO" id="GO:0000976">
    <property type="term" value="F:transcription cis-regulatory region binding"/>
    <property type="evidence" value="ECO:0007669"/>
    <property type="project" value="TreeGrafter"/>
</dbReference>
<dbReference type="Pfam" id="PF00356">
    <property type="entry name" value="LacI"/>
    <property type="match status" value="1"/>
</dbReference>
<protein>
    <submittedName>
        <fullName evidence="5">LacI family transcriptional regulator</fullName>
    </submittedName>
</protein>
<proteinExistence type="predicted"/>
<dbReference type="PANTHER" id="PTHR30146">
    <property type="entry name" value="LACI-RELATED TRANSCRIPTIONAL REPRESSOR"/>
    <property type="match status" value="1"/>
</dbReference>
<dbReference type="InterPro" id="IPR028082">
    <property type="entry name" value="Peripla_BP_I"/>
</dbReference>
<dbReference type="InterPro" id="IPR010982">
    <property type="entry name" value="Lambda_DNA-bd_dom_sf"/>
</dbReference>
<dbReference type="SMART" id="SM00354">
    <property type="entry name" value="HTH_LACI"/>
    <property type="match status" value="1"/>
</dbReference>
<dbReference type="InterPro" id="IPR046335">
    <property type="entry name" value="LacI/GalR-like_sensor"/>
</dbReference>
<evidence type="ECO:0000256" key="2">
    <source>
        <dbReference type="ARBA" id="ARBA00023125"/>
    </source>
</evidence>
<keyword evidence="2" id="KW-0238">DNA-binding</keyword>
<dbReference type="InterPro" id="IPR000843">
    <property type="entry name" value="HTH_LacI"/>
</dbReference>
<keyword evidence="1" id="KW-0805">Transcription regulation</keyword>